<keyword evidence="10" id="KW-0378">Hydrolase</keyword>
<feature type="transmembrane region" description="Helical" evidence="7">
    <location>
        <begin position="96"/>
        <end position="116"/>
    </location>
</feature>
<reference evidence="11" key="1">
    <citation type="journal article" date="2013" name="Proc. Natl. Acad. Sci. U.S.A.">
        <title>Improving the coverage of the cyanobacterial phylum using diversity-driven genome sequencing.</title>
        <authorList>
            <person name="Shih P.M."/>
            <person name="Wu D."/>
            <person name="Latifi A."/>
            <person name="Axen S.D."/>
            <person name="Fewer D.P."/>
            <person name="Talla E."/>
            <person name="Calteau A."/>
            <person name="Cai F."/>
            <person name="Tandeau de Marsac N."/>
            <person name="Rippka R."/>
            <person name="Herdman M."/>
            <person name="Sivonen K."/>
            <person name="Coursin T."/>
            <person name="Laurent T."/>
            <person name="Goodwin L."/>
            <person name="Nolan M."/>
            <person name="Davenport K.W."/>
            <person name="Han C.S."/>
            <person name="Rubin E.M."/>
            <person name="Eisen J.A."/>
            <person name="Woyke T."/>
            <person name="Gugger M."/>
            <person name="Kerfeld C.A."/>
        </authorList>
    </citation>
    <scope>NUCLEOTIDE SEQUENCE [LARGE SCALE GENOMIC DNA]</scope>
    <source>
        <strain evidence="11">ATCC 29371 / PCC 7437</strain>
    </source>
</reference>
<evidence type="ECO:0000256" key="1">
    <source>
        <dbReference type="ARBA" id="ARBA00004651"/>
    </source>
</evidence>
<dbReference type="OrthoDB" id="501491at2"/>
<keyword evidence="11" id="KW-1185">Reference proteome</keyword>
<dbReference type="InterPro" id="IPR027417">
    <property type="entry name" value="P-loop_NTPase"/>
</dbReference>
<dbReference type="PROSITE" id="PS50893">
    <property type="entry name" value="ABC_TRANSPORTER_2"/>
    <property type="match status" value="1"/>
</dbReference>
<evidence type="ECO:0000259" key="8">
    <source>
        <dbReference type="PROSITE" id="PS50893"/>
    </source>
</evidence>
<dbReference type="EC" id="3.6.3.44" evidence="10"/>
<evidence type="ECO:0000313" key="11">
    <source>
        <dbReference type="Proteomes" id="UP000010473"/>
    </source>
</evidence>
<organism evidence="10 11">
    <name type="scientific">Stanieria cyanosphaera (strain ATCC 29371 / PCC 7437)</name>
    <dbReference type="NCBI Taxonomy" id="111780"/>
    <lineage>
        <taxon>Bacteria</taxon>
        <taxon>Bacillati</taxon>
        <taxon>Cyanobacteriota</taxon>
        <taxon>Cyanophyceae</taxon>
        <taxon>Pleurocapsales</taxon>
        <taxon>Dermocarpellaceae</taxon>
        <taxon>Stanieria</taxon>
    </lineage>
</organism>
<evidence type="ECO:0000256" key="5">
    <source>
        <dbReference type="ARBA" id="ARBA00022989"/>
    </source>
</evidence>
<dbReference type="PATRIC" id="fig|111780.3.peg.812"/>
<dbReference type="SMART" id="SM00382">
    <property type="entry name" value="AAA"/>
    <property type="match status" value="1"/>
</dbReference>
<dbReference type="Pfam" id="PF00005">
    <property type="entry name" value="ABC_tran"/>
    <property type="match status" value="1"/>
</dbReference>
<dbReference type="HOGENOM" id="CLU_000604_84_3_3"/>
<protein>
    <submittedName>
        <fullName evidence="10">Xenobiotic-transporting ATPase</fullName>
        <ecNumber evidence="10">3.6.3.44</ecNumber>
    </submittedName>
</protein>
<dbReference type="eggNOG" id="COG1132">
    <property type="taxonomic scope" value="Bacteria"/>
</dbReference>
<dbReference type="KEGG" id="scs:Sta7437_0779"/>
<keyword evidence="3" id="KW-0547">Nucleotide-binding</keyword>
<dbReference type="GO" id="GO:0005886">
    <property type="term" value="C:plasma membrane"/>
    <property type="evidence" value="ECO:0007669"/>
    <property type="project" value="UniProtKB-SubCell"/>
</dbReference>
<dbReference type="InterPro" id="IPR011527">
    <property type="entry name" value="ABC1_TM_dom"/>
</dbReference>
<evidence type="ECO:0000256" key="4">
    <source>
        <dbReference type="ARBA" id="ARBA00022840"/>
    </source>
</evidence>
<feature type="transmembrane region" description="Helical" evidence="7">
    <location>
        <begin position="288"/>
        <end position="306"/>
    </location>
</feature>
<dbReference type="AlphaFoldDB" id="K9XP32"/>
<dbReference type="InterPro" id="IPR039421">
    <property type="entry name" value="Type_1_exporter"/>
</dbReference>
<feature type="transmembrane region" description="Helical" evidence="7">
    <location>
        <begin position="37"/>
        <end position="63"/>
    </location>
</feature>
<evidence type="ECO:0000313" key="10">
    <source>
        <dbReference type="EMBL" id="AFZ34370.1"/>
    </source>
</evidence>
<dbReference type="InterPro" id="IPR003439">
    <property type="entry name" value="ABC_transporter-like_ATP-bd"/>
</dbReference>
<dbReference type="InterPro" id="IPR036640">
    <property type="entry name" value="ABC1_TM_sf"/>
</dbReference>
<evidence type="ECO:0000256" key="2">
    <source>
        <dbReference type="ARBA" id="ARBA00022692"/>
    </source>
</evidence>
<keyword evidence="5 7" id="KW-1133">Transmembrane helix</keyword>
<sequence>MLVRLKISTYIGKLLKTTSFWQDNKIILREFKYFRTIAIIALTCTLLAALFEGTTVGLIASFLQVLTTPEKPPLETGIQWLDINLLATKASPEARIYRLSAFILVAIWLRSLLNYLGLYYSRLAQSNLCDRLRKRLFEQFQSLSLSYYTTSRSGDLINSLTTEINQLKQAFDVFSGLITRGSTLVAYIISMFWLSWQLSLAALSLYTLLSVGLSTLIRRVRQASFSIPQANGQLASIGIQFINGIRTVKGSATEDFERKRFYQASQDIIRAEERVAGISALVQPLAEGTASTILIVMVIVAFNLFISKGNLQTSSLLTFMFVLFRMMPLVSQVNTIREYLGRFQGSVNNIQELLKTKNKPYLDNGTLQFKGLKQGISFLLVNFGYEFNNFVLKNIKITIEKGKVTAIVGGSGAGKSTLVDLIIRFYDPTEGSILLDGKNLKDFDIASVRRKMAIVSQDTFIFNASVRDNIAYGLEKLSEEDIWQAAKLAHAVEFIKELPDGLDTVLGDRGVRLSGGQKQRIAIARALLRNPDILILDEATSALDSVTEKLIQESLEKLTQGRTVIAIAHRLSTIAKADKIVVLEEGRIIEQGSYQNLLARKAALWKYHQMQHQLTN</sequence>
<dbReference type="GO" id="GO:0005524">
    <property type="term" value="F:ATP binding"/>
    <property type="evidence" value="ECO:0007669"/>
    <property type="project" value="UniProtKB-KW"/>
</dbReference>
<dbReference type="FunFam" id="3.40.50.300:FF:000218">
    <property type="entry name" value="Multidrug ABC transporter ATP-binding protein"/>
    <property type="match status" value="1"/>
</dbReference>
<keyword evidence="2 7" id="KW-0812">Transmembrane</keyword>
<feature type="transmembrane region" description="Helical" evidence="7">
    <location>
        <begin position="312"/>
        <end position="330"/>
    </location>
</feature>
<proteinExistence type="predicted"/>
<feature type="domain" description="ABC transmembrane type-1" evidence="9">
    <location>
        <begin position="39"/>
        <end position="333"/>
    </location>
</feature>
<dbReference type="GO" id="GO:0034040">
    <property type="term" value="F:ATPase-coupled lipid transmembrane transporter activity"/>
    <property type="evidence" value="ECO:0007669"/>
    <property type="project" value="TreeGrafter"/>
</dbReference>
<evidence type="ECO:0000256" key="7">
    <source>
        <dbReference type="SAM" id="Phobius"/>
    </source>
</evidence>
<dbReference type="GO" id="GO:0016887">
    <property type="term" value="F:ATP hydrolysis activity"/>
    <property type="evidence" value="ECO:0007669"/>
    <property type="project" value="InterPro"/>
</dbReference>
<feature type="domain" description="ABC transporter" evidence="8">
    <location>
        <begin position="376"/>
        <end position="610"/>
    </location>
</feature>
<dbReference type="Gene3D" id="3.40.50.300">
    <property type="entry name" value="P-loop containing nucleotide triphosphate hydrolases"/>
    <property type="match status" value="1"/>
</dbReference>
<dbReference type="Gene3D" id="1.20.1560.10">
    <property type="entry name" value="ABC transporter type 1, transmembrane domain"/>
    <property type="match status" value="1"/>
</dbReference>
<dbReference type="InterPro" id="IPR017871">
    <property type="entry name" value="ABC_transporter-like_CS"/>
</dbReference>
<dbReference type="InterPro" id="IPR003593">
    <property type="entry name" value="AAA+_ATPase"/>
</dbReference>
<dbReference type="STRING" id="111780.Sta7437_0779"/>
<keyword evidence="4" id="KW-0067">ATP-binding</keyword>
<dbReference type="Pfam" id="PF00664">
    <property type="entry name" value="ABC_membrane"/>
    <property type="match status" value="1"/>
</dbReference>
<dbReference type="RefSeq" id="WP_015192043.1">
    <property type="nucleotide sequence ID" value="NC_019748.1"/>
</dbReference>
<dbReference type="SUPFAM" id="SSF90123">
    <property type="entry name" value="ABC transporter transmembrane region"/>
    <property type="match status" value="1"/>
</dbReference>
<dbReference type="Proteomes" id="UP000010473">
    <property type="component" value="Chromosome"/>
</dbReference>
<dbReference type="PANTHER" id="PTHR24221:SF654">
    <property type="entry name" value="ATP-BINDING CASSETTE SUB-FAMILY B MEMBER 6"/>
    <property type="match status" value="1"/>
</dbReference>
<accession>K9XP32</accession>
<dbReference type="PROSITE" id="PS50929">
    <property type="entry name" value="ABC_TM1F"/>
    <property type="match status" value="1"/>
</dbReference>
<dbReference type="NCBIfam" id="NF045513">
    <property type="entry name" value="HepA_fam_ABC"/>
    <property type="match status" value="1"/>
</dbReference>
<evidence type="ECO:0000256" key="6">
    <source>
        <dbReference type="ARBA" id="ARBA00023136"/>
    </source>
</evidence>
<keyword evidence="6 7" id="KW-0472">Membrane</keyword>
<gene>
    <name evidence="10" type="ordered locus">Sta7437_0779</name>
</gene>
<dbReference type="SUPFAM" id="SSF52540">
    <property type="entry name" value="P-loop containing nucleoside triphosphate hydrolases"/>
    <property type="match status" value="1"/>
</dbReference>
<dbReference type="PANTHER" id="PTHR24221">
    <property type="entry name" value="ATP-BINDING CASSETTE SUB-FAMILY B"/>
    <property type="match status" value="1"/>
</dbReference>
<dbReference type="GO" id="GO:0140359">
    <property type="term" value="F:ABC-type transporter activity"/>
    <property type="evidence" value="ECO:0007669"/>
    <property type="project" value="InterPro"/>
</dbReference>
<dbReference type="EMBL" id="CP003653">
    <property type="protein sequence ID" value="AFZ34370.1"/>
    <property type="molecule type" value="Genomic_DNA"/>
</dbReference>
<name>K9XP32_STAC7</name>
<dbReference type="PROSITE" id="PS00211">
    <property type="entry name" value="ABC_TRANSPORTER_1"/>
    <property type="match status" value="1"/>
</dbReference>
<evidence type="ECO:0000256" key="3">
    <source>
        <dbReference type="ARBA" id="ARBA00022741"/>
    </source>
</evidence>
<evidence type="ECO:0000259" key="9">
    <source>
        <dbReference type="PROSITE" id="PS50929"/>
    </source>
</evidence>
<comment type="subcellular location">
    <subcellularLocation>
        <location evidence="1">Cell membrane</location>
        <topology evidence="1">Multi-pass membrane protein</topology>
    </subcellularLocation>
</comment>